<feature type="region of interest" description="Disordered" evidence="1">
    <location>
        <begin position="1"/>
        <end position="26"/>
    </location>
</feature>
<proteinExistence type="predicted"/>
<dbReference type="InParanoid" id="A0A0V1B5T3"/>
<organism evidence="2 3">
    <name type="scientific">Trichinella spiralis</name>
    <name type="common">Trichina worm</name>
    <dbReference type="NCBI Taxonomy" id="6334"/>
    <lineage>
        <taxon>Eukaryota</taxon>
        <taxon>Metazoa</taxon>
        <taxon>Ecdysozoa</taxon>
        <taxon>Nematoda</taxon>
        <taxon>Enoplea</taxon>
        <taxon>Dorylaimia</taxon>
        <taxon>Trichinellida</taxon>
        <taxon>Trichinellidae</taxon>
        <taxon>Trichinella</taxon>
    </lineage>
</organism>
<feature type="compositionally biased region" description="Basic and acidic residues" evidence="1">
    <location>
        <begin position="144"/>
        <end position="161"/>
    </location>
</feature>
<dbReference type="AlphaFoldDB" id="A0A0V1B5T3"/>
<keyword evidence="3" id="KW-1185">Reference proteome</keyword>
<feature type="region of interest" description="Disordered" evidence="1">
    <location>
        <begin position="136"/>
        <end position="164"/>
    </location>
</feature>
<evidence type="ECO:0000256" key="1">
    <source>
        <dbReference type="SAM" id="MobiDB-lite"/>
    </source>
</evidence>
<comment type="caution">
    <text evidence="2">The sequence shown here is derived from an EMBL/GenBank/DDBJ whole genome shotgun (WGS) entry which is preliminary data.</text>
</comment>
<feature type="compositionally biased region" description="Polar residues" evidence="1">
    <location>
        <begin position="1"/>
        <end position="16"/>
    </location>
</feature>
<dbReference type="EMBL" id="JYDH01000101">
    <property type="protein sequence ID" value="KRY32298.1"/>
    <property type="molecule type" value="Genomic_DNA"/>
</dbReference>
<reference evidence="2 3" key="1">
    <citation type="submission" date="2015-01" db="EMBL/GenBank/DDBJ databases">
        <title>Evolution of Trichinella species and genotypes.</title>
        <authorList>
            <person name="Korhonen P.K."/>
            <person name="Edoardo P."/>
            <person name="Giuseppe L.R."/>
            <person name="Gasser R.B."/>
        </authorList>
    </citation>
    <scope>NUCLEOTIDE SEQUENCE [LARGE SCALE GENOMIC DNA]</scope>
    <source>
        <strain evidence="2">ISS3</strain>
    </source>
</reference>
<evidence type="ECO:0000313" key="2">
    <source>
        <dbReference type="EMBL" id="KRY32298.1"/>
    </source>
</evidence>
<gene>
    <name evidence="2" type="ORF">T01_6331</name>
</gene>
<accession>A0A0V1B5T3</accession>
<dbReference type="Proteomes" id="UP000054776">
    <property type="component" value="Unassembled WGS sequence"/>
</dbReference>
<evidence type="ECO:0000313" key="3">
    <source>
        <dbReference type="Proteomes" id="UP000054776"/>
    </source>
</evidence>
<sequence>MGSGSLLRNNDPTMSSEAPPRSRCSRRKNCDGLSSFSSSFVSACRMRWSFLCTVRFRHNCLKVVNGSGRFGAFGRKSLKSASASSGIAESAMRKNHSSGSAELKIGTVRVVETALLEGCPASLMLRRDGIMVGITHESPNVVDDNNKEQNEGERQERESRAADPYGTLHKQEMNHLHGMLQGPIQTHLPQREYQIEQAKKIFIC</sequence>
<protein>
    <submittedName>
        <fullName evidence="2">Uncharacterized protein</fullName>
    </submittedName>
</protein>
<dbReference type="OrthoDB" id="5920423at2759"/>
<name>A0A0V1B5T3_TRISP</name>